<evidence type="ECO:0000256" key="1">
    <source>
        <dbReference type="SAM" id="MobiDB-lite"/>
    </source>
</evidence>
<dbReference type="GO" id="GO:0004519">
    <property type="term" value="F:endonuclease activity"/>
    <property type="evidence" value="ECO:0007669"/>
    <property type="project" value="UniProtKB-KW"/>
</dbReference>
<evidence type="ECO:0000313" key="4">
    <source>
        <dbReference type="Proteomes" id="UP001432062"/>
    </source>
</evidence>
<reference evidence="3" key="1">
    <citation type="submission" date="2022-10" db="EMBL/GenBank/DDBJ databases">
        <title>The complete genomes of actinobacterial strains from the NBC collection.</title>
        <authorList>
            <person name="Joergensen T.S."/>
            <person name="Alvarez Arevalo M."/>
            <person name="Sterndorff E.B."/>
            <person name="Faurdal D."/>
            <person name="Vuksanovic O."/>
            <person name="Mourched A.-S."/>
            <person name="Charusanti P."/>
            <person name="Shaw S."/>
            <person name="Blin K."/>
            <person name="Weber T."/>
        </authorList>
    </citation>
    <scope>NUCLEOTIDE SEQUENCE</scope>
    <source>
        <strain evidence="3">NBC_01482</strain>
    </source>
</reference>
<keyword evidence="3" id="KW-0255">Endonuclease</keyword>
<dbReference type="InterPro" id="IPR003615">
    <property type="entry name" value="HNH_nuc"/>
</dbReference>
<accession>A0ABZ1YID6</accession>
<dbReference type="RefSeq" id="WP_329405416.1">
    <property type="nucleotide sequence ID" value="NZ_CP109441.1"/>
</dbReference>
<dbReference type="Proteomes" id="UP001432062">
    <property type="component" value="Chromosome"/>
</dbReference>
<organism evidence="3 4">
    <name type="scientific">Nocardia vinacea</name>
    <dbReference type="NCBI Taxonomy" id="96468"/>
    <lineage>
        <taxon>Bacteria</taxon>
        <taxon>Bacillati</taxon>
        <taxon>Actinomycetota</taxon>
        <taxon>Actinomycetes</taxon>
        <taxon>Mycobacteriales</taxon>
        <taxon>Nocardiaceae</taxon>
        <taxon>Nocardia</taxon>
    </lineage>
</organism>
<feature type="domain" description="HNH nuclease" evidence="2">
    <location>
        <begin position="17"/>
        <end position="70"/>
    </location>
</feature>
<protein>
    <submittedName>
        <fullName evidence="3">HNH endonuclease</fullName>
    </submittedName>
</protein>
<dbReference type="SMART" id="SM00507">
    <property type="entry name" value="HNHc"/>
    <property type="match status" value="1"/>
</dbReference>
<dbReference type="EMBL" id="CP109441">
    <property type="protein sequence ID" value="WUV42798.1"/>
    <property type="molecule type" value="Genomic_DNA"/>
</dbReference>
<proteinExistence type="predicted"/>
<dbReference type="Gene3D" id="1.10.30.50">
    <property type="match status" value="1"/>
</dbReference>
<name>A0ABZ1YID6_9NOCA</name>
<evidence type="ECO:0000313" key="3">
    <source>
        <dbReference type="EMBL" id="WUV42798.1"/>
    </source>
</evidence>
<dbReference type="Pfam" id="PF01844">
    <property type="entry name" value="HNH"/>
    <property type="match status" value="1"/>
</dbReference>
<keyword evidence="4" id="KW-1185">Reference proteome</keyword>
<dbReference type="CDD" id="cd00085">
    <property type="entry name" value="HNHc"/>
    <property type="match status" value="1"/>
</dbReference>
<keyword evidence="3" id="KW-0540">Nuclease</keyword>
<keyword evidence="3" id="KW-0378">Hydrolase</keyword>
<evidence type="ECO:0000259" key="2">
    <source>
        <dbReference type="SMART" id="SM00507"/>
    </source>
</evidence>
<sequence length="102" mass="11711">MTWGTGGTREVSAEFRRNRPRALERDKYQCQLRYDVCTTRAVEVDHIRNHAREGGDELANLQSVCAACHQVKTAEEARIARAQIKRDARHPDSLRPHPGYVR</sequence>
<dbReference type="InterPro" id="IPR002711">
    <property type="entry name" value="HNH"/>
</dbReference>
<feature type="compositionally biased region" description="Basic and acidic residues" evidence="1">
    <location>
        <begin position="83"/>
        <end position="95"/>
    </location>
</feature>
<feature type="region of interest" description="Disordered" evidence="1">
    <location>
        <begin position="83"/>
        <end position="102"/>
    </location>
</feature>
<gene>
    <name evidence="3" type="ORF">OG563_26505</name>
</gene>